<reference evidence="8 9" key="1">
    <citation type="submission" date="2016-07" db="EMBL/GenBank/DDBJ databases">
        <title>Pervasive Adenine N6-methylation of Active Genes in Fungi.</title>
        <authorList>
            <consortium name="DOE Joint Genome Institute"/>
            <person name="Mondo S.J."/>
            <person name="Dannebaum R.O."/>
            <person name="Kuo R.C."/>
            <person name="Labutti K."/>
            <person name="Haridas S."/>
            <person name="Kuo A."/>
            <person name="Salamov A."/>
            <person name="Ahrendt S.R."/>
            <person name="Lipzen A."/>
            <person name="Sullivan W."/>
            <person name="Andreopoulos W.B."/>
            <person name="Clum A."/>
            <person name="Lindquist E."/>
            <person name="Daum C."/>
            <person name="Ramamoorthy G.K."/>
            <person name="Gryganskyi A."/>
            <person name="Culley D."/>
            <person name="Magnuson J.K."/>
            <person name="James T.Y."/>
            <person name="O'Malley M.A."/>
            <person name="Stajich J.E."/>
            <person name="Spatafora J.W."/>
            <person name="Visel A."/>
            <person name="Grigoriev I.V."/>
        </authorList>
    </citation>
    <scope>NUCLEOTIDE SEQUENCE [LARGE SCALE GENOMIC DNA]</scope>
    <source>
        <strain evidence="8 9">68-887.2</strain>
    </source>
</reference>
<dbReference type="STRING" id="71784.A0A1Y2AV23"/>
<dbReference type="PROSITE" id="PS50048">
    <property type="entry name" value="ZN2_CY6_FUNGAL_2"/>
    <property type="match status" value="1"/>
</dbReference>
<keyword evidence="5" id="KW-0539">Nucleus</keyword>
<gene>
    <name evidence="8" type="ORF">BCR39DRAFT_470688</name>
</gene>
<keyword evidence="3" id="KW-0805">Transcription regulation</keyword>
<dbReference type="Pfam" id="PF00172">
    <property type="entry name" value="Zn_clus"/>
    <property type="match status" value="1"/>
</dbReference>
<dbReference type="SUPFAM" id="SSF57701">
    <property type="entry name" value="Zn2/Cys6 DNA-binding domain"/>
    <property type="match status" value="1"/>
</dbReference>
<dbReference type="PANTHER" id="PTHR47338">
    <property type="entry name" value="ZN(II)2CYS6 TRANSCRIPTION FACTOR (EUROFUNG)-RELATED"/>
    <property type="match status" value="1"/>
</dbReference>
<feature type="compositionally biased region" description="Basic residues" evidence="6">
    <location>
        <begin position="29"/>
        <end position="41"/>
    </location>
</feature>
<evidence type="ECO:0000313" key="8">
    <source>
        <dbReference type="EMBL" id="ORY26130.1"/>
    </source>
</evidence>
<evidence type="ECO:0000313" key="9">
    <source>
        <dbReference type="Proteomes" id="UP000193986"/>
    </source>
</evidence>
<accession>A0A1Y2AV23</accession>
<feature type="domain" description="Zn(2)-C6 fungal-type" evidence="7">
    <location>
        <begin position="99"/>
        <end position="129"/>
    </location>
</feature>
<protein>
    <recommendedName>
        <fullName evidence="7">Zn(2)-C6 fungal-type domain-containing protein</fullName>
    </recommendedName>
</protein>
<evidence type="ECO:0000256" key="2">
    <source>
        <dbReference type="ARBA" id="ARBA00022723"/>
    </source>
</evidence>
<feature type="region of interest" description="Disordered" evidence="6">
    <location>
        <begin position="196"/>
        <end position="216"/>
    </location>
</feature>
<dbReference type="EMBL" id="MCFC01000050">
    <property type="protein sequence ID" value="ORY26130.1"/>
    <property type="molecule type" value="Genomic_DNA"/>
</dbReference>
<dbReference type="InterPro" id="IPR050815">
    <property type="entry name" value="TF_fung"/>
</dbReference>
<dbReference type="SMART" id="SM00066">
    <property type="entry name" value="GAL4"/>
    <property type="match status" value="1"/>
</dbReference>
<dbReference type="Gene3D" id="4.10.240.10">
    <property type="entry name" value="Zn(2)-C6 fungal-type DNA-binding domain"/>
    <property type="match status" value="1"/>
</dbReference>
<dbReference type="CDD" id="cd12148">
    <property type="entry name" value="fungal_TF_MHR"/>
    <property type="match status" value="1"/>
</dbReference>
<evidence type="ECO:0000256" key="4">
    <source>
        <dbReference type="ARBA" id="ARBA00023163"/>
    </source>
</evidence>
<dbReference type="InterPro" id="IPR036864">
    <property type="entry name" value="Zn2-C6_fun-type_DNA-bd_sf"/>
</dbReference>
<evidence type="ECO:0000256" key="1">
    <source>
        <dbReference type="ARBA" id="ARBA00004123"/>
    </source>
</evidence>
<keyword evidence="9" id="KW-1185">Reference proteome</keyword>
<dbReference type="InParanoid" id="A0A1Y2AV23"/>
<keyword evidence="2" id="KW-0479">Metal-binding</keyword>
<evidence type="ECO:0000259" key="7">
    <source>
        <dbReference type="PROSITE" id="PS50048"/>
    </source>
</evidence>
<evidence type="ECO:0000256" key="5">
    <source>
        <dbReference type="ARBA" id="ARBA00023242"/>
    </source>
</evidence>
<dbReference type="PANTHER" id="PTHR47338:SF29">
    <property type="entry name" value="ZN(2)-C6 FUNGAL-TYPE DOMAIN-CONTAINING PROTEIN"/>
    <property type="match status" value="1"/>
</dbReference>
<dbReference type="OrthoDB" id="2309723at2759"/>
<feature type="compositionally biased region" description="Basic and acidic residues" evidence="6">
    <location>
        <begin position="72"/>
        <end position="87"/>
    </location>
</feature>
<evidence type="ECO:0000256" key="6">
    <source>
        <dbReference type="SAM" id="MobiDB-lite"/>
    </source>
</evidence>
<sequence length="803" mass="89672">MNLYTKSNNNNNKLTPASPLPPILENHPQHHPNHQHQHPPHSYHPPPGLHVRYHTHPDDYPSQHLHQQHRPSTMERDSKSPSKRGESLRPVQPLRRGDACLMCRAKKLKCSASKPICDQCTKRKDRCVYDAVRPASRVEKLEKKLAEIEEQELRAALAQRKQSAETSIPSTYPSLQPSLTPSFDMSMYQFQPQQPVNSFPTTEARPQSMPTPQVDPLSSWNWSDTGFSSLPSTSPAIPLESAMPWSLLSSSNDVSFWDGDSLGVTNPTVSPATEPTPSSLYGIAHDLPSLGALNMNNPLFPPIASSMLQPEISALPGVTPSDARAAVDDVLNHAAGFAVQLDEKDISQSARDYLLDLFFCPPRERWGAEVFSEAQFRAKMLLPPRSRPHPGLVFAMYTLAASSSYIPAVRALAESLYEIAKSKVEASVVAEDRLLDAINACKMLSKWLCTKARALEAHHMSWRASGLALACELHKIPSSIVPVQPAASTSPWPLIGPPKDQWDMCERIHAFWSTWGNDRGAAVAMPWPTGMKDETILTPLPRHPDDYMNGPIHRVPDFYIRDIYLLPHRPDLEMPTYPPAILCIATHLVVRAKHLAENQTEHDQSFLALGAQQAPKGRFHARRDAPRAYKELSEAIDAVLFRMPSNHRINLLETPPWSNAEVPLTHVLLLAAKYMLHDNDTDNHDREIALTQAKELAGIIRLWIKQLKYDELRDTRNVKFNSKAPTACGCAETYVLTPWYWAADWLVRGAKVLRGQIGRQDEAQSCEDDAAMIVSSLKSLGAMYPPVTENADLVEKASRDLDL</sequence>
<proteinExistence type="predicted"/>
<evidence type="ECO:0000256" key="3">
    <source>
        <dbReference type="ARBA" id="ARBA00023015"/>
    </source>
</evidence>
<dbReference type="Proteomes" id="UP000193986">
    <property type="component" value="Unassembled WGS sequence"/>
</dbReference>
<keyword evidence="4" id="KW-0804">Transcription</keyword>
<dbReference type="InterPro" id="IPR001138">
    <property type="entry name" value="Zn2Cys6_DnaBD"/>
</dbReference>
<dbReference type="AlphaFoldDB" id="A0A1Y2AV23"/>
<comment type="caution">
    <text evidence="8">The sequence shown here is derived from an EMBL/GenBank/DDBJ whole genome shotgun (WGS) entry which is preliminary data.</text>
</comment>
<comment type="subcellular location">
    <subcellularLocation>
        <location evidence="1">Nucleus</location>
    </subcellularLocation>
</comment>
<dbReference type="GO" id="GO:0008270">
    <property type="term" value="F:zinc ion binding"/>
    <property type="evidence" value="ECO:0007669"/>
    <property type="project" value="InterPro"/>
</dbReference>
<organism evidence="8 9">
    <name type="scientific">Naematelia encephala</name>
    <dbReference type="NCBI Taxonomy" id="71784"/>
    <lineage>
        <taxon>Eukaryota</taxon>
        <taxon>Fungi</taxon>
        <taxon>Dikarya</taxon>
        <taxon>Basidiomycota</taxon>
        <taxon>Agaricomycotina</taxon>
        <taxon>Tremellomycetes</taxon>
        <taxon>Tremellales</taxon>
        <taxon>Naemateliaceae</taxon>
        <taxon>Naematelia</taxon>
    </lineage>
</organism>
<dbReference type="CDD" id="cd00067">
    <property type="entry name" value="GAL4"/>
    <property type="match status" value="1"/>
</dbReference>
<feature type="region of interest" description="Disordered" evidence="6">
    <location>
        <begin position="1"/>
        <end position="91"/>
    </location>
</feature>
<dbReference type="GO" id="GO:0000981">
    <property type="term" value="F:DNA-binding transcription factor activity, RNA polymerase II-specific"/>
    <property type="evidence" value="ECO:0007669"/>
    <property type="project" value="InterPro"/>
</dbReference>
<name>A0A1Y2AV23_9TREE</name>
<dbReference type="PROSITE" id="PS00463">
    <property type="entry name" value="ZN2_CY6_FUNGAL_1"/>
    <property type="match status" value="1"/>
</dbReference>
<dbReference type="GO" id="GO:0005634">
    <property type="term" value="C:nucleus"/>
    <property type="evidence" value="ECO:0007669"/>
    <property type="project" value="UniProtKB-SubCell"/>
</dbReference>